<dbReference type="PROSITE" id="PS50943">
    <property type="entry name" value="HTH_CROC1"/>
    <property type="match status" value="1"/>
</dbReference>
<dbReference type="GO" id="GO:0005829">
    <property type="term" value="C:cytosol"/>
    <property type="evidence" value="ECO:0007669"/>
    <property type="project" value="TreeGrafter"/>
</dbReference>
<dbReference type="GO" id="GO:0003677">
    <property type="term" value="F:DNA binding"/>
    <property type="evidence" value="ECO:0007669"/>
    <property type="project" value="UniProtKB-KW"/>
</dbReference>
<evidence type="ECO:0000256" key="1">
    <source>
        <dbReference type="ARBA" id="ARBA00023125"/>
    </source>
</evidence>
<organism evidence="3 4">
    <name type="scientific">Candidatus Roizmanbacteria bacterium CG11_big_fil_rev_8_21_14_0_20_36_8</name>
    <dbReference type="NCBI Taxonomy" id="1974856"/>
    <lineage>
        <taxon>Bacteria</taxon>
        <taxon>Candidatus Roizmaniibacteriota</taxon>
    </lineage>
</organism>
<dbReference type="InterPro" id="IPR050807">
    <property type="entry name" value="TransReg_Diox_bact_type"/>
</dbReference>
<dbReference type="InterPro" id="IPR010982">
    <property type="entry name" value="Lambda_DNA-bd_dom_sf"/>
</dbReference>
<dbReference type="EMBL" id="PCVM01000060">
    <property type="protein sequence ID" value="PIQ73420.1"/>
    <property type="molecule type" value="Genomic_DNA"/>
</dbReference>
<dbReference type="PANTHER" id="PTHR46797:SF1">
    <property type="entry name" value="METHYLPHOSPHONATE SYNTHASE"/>
    <property type="match status" value="1"/>
</dbReference>
<dbReference type="Proteomes" id="UP000231056">
    <property type="component" value="Unassembled WGS sequence"/>
</dbReference>
<gene>
    <name evidence="3" type="ORF">COV58_02625</name>
</gene>
<feature type="domain" description="HTH cro/C1-type" evidence="2">
    <location>
        <begin position="17"/>
        <end position="71"/>
    </location>
</feature>
<comment type="caution">
    <text evidence="3">The sequence shown here is derived from an EMBL/GenBank/DDBJ whole genome shotgun (WGS) entry which is preliminary data.</text>
</comment>
<name>A0A2M6IU90_9BACT</name>
<dbReference type="AlphaFoldDB" id="A0A2M6IU90"/>
<accession>A0A2M6IU90</accession>
<evidence type="ECO:0000259" key="2">
    <source>
        <dbReference type="PROSITE" id="PS50943"/>
    </source>
</evidence>
<evidence type="ECO:0000313" key="4">
    <source>
        <dbReference type="Proteomes" id="UP000231056"/>
    </source>
</evidence>
<dbReference type="InterPro" id="IPR001387">
    <property type="entry name" value="Cro/C1-type_HTH"/>
</dbReference>
<dbReference type="GO" id="GO:0003700">
    <property type="term" value="F:DNA-binding transcription factor activity"/>
    <property type="evidence" value="ECO:0007669"/>
    <property type="project" value="TreeGrafter"/>
</dbReference>
<evidence type="ECO:0000313" key="3">
    <source>
        <dbReference type="EMBL" id="PIQ73420.1"/>
    </source>
</evidence>
<dbReference type="PANTHER" id="PTHR46797">
    <property type="entry name" value="HTH-TYPE TRANSCRIPTIONAL REGULATOR"/>
    <property type="match status" value="1"/>
</dbReference>
<dbReference type="SUPFAM" id="SSF47413">
    <property type="entry name" value="lambda repressor-like DNA-binding domains"/>
    <property type="match status" value="1"/>
</dbReference>
<dbReference type="Pfam" id="PF01381">
    <property type="entry name" value="HTH_3"/>
    <property type="match status" value="1"/>
</dbReference>
<reference evidence="3 4" key="1">
    <citation type="submission" date="2017-09" db="EMBL/GenBank/DDBJ databases">
        <title>Depth-based differentiation of microbial function through sediment-hosted aquifers and enrichment of novel symbionts in the deep terrestrial subsurface.</title>
        <authorList>
            <person name="Probst A.J."/>
            <person name="Ladd B."/>
            <person name="Jarett J.K."/>
            <person name="Geller-Mcgrath D.E."/>
            <person name="Sieber C.M."/>
            <person name="Emerson J.B."/>
            <person name="Anantharaman K."/>
            <person name="Thomas B.C."/>
            <person name="Malmstrom R."/>
            <person name="Stieglmeier M."/>
            <person name="Klingl A."/>
            <person name="Woyke T."/>
            <person name="Ryan C.M."/>
            <person name="Banfield J.F."/>
        </authorList>
    </citation>
    <scope>NUCLEOTIDE SEQUENCE [LARGE SCALE GENOMIC DNA]</scope>
    <source>
        <strain evidence="3">CG11_big_fil_rev_8_21_14_0_20_36_8</strain>
    </source>
</reference>
<dbReference type="SMART" id="SM00530">
    <property type="entry name" value="HTH_XRE"/>
    <property type="match status" value="1"/>
</dbReference>
<keyword evidence="1" id="KW-0238">DNA-binding</keyword>
<sequence length="74" mass="8544">MENPDQIKIREEIGRKIKQIRTAKELTQSELATLAGVSENYFAMIERGEVNFTFDKLFKIIKALKVKSSQILPF</sequence>
<protein>
    <submittedName>
        <fullName evidence="3">Transcriptional regulator</fullName>
    </submittedName>
</protein>
<dbReference type="Gene3D" id="1.10.260.40">
    <property type="entry name" value="lambda repressor-like DNA-binding domains"/>
    <property type="match status" value="1"/>
</dbReference>
<dbReference type="CDD" id="cd00093">
    <property type="entry name" value="HTH_XRE"/>
    <property type="match status" value="1"/>
</dbReference>
<proteinExistence type="predicted"/>